<dbReference type="PANTHER" id="PTHR15067">
    <property type="entry name" value="E3 UBIQUITIN-PROTEIN LIGASE RNF8"/>
    <property type="match status" value="1"/>
</dbReference>
<keyword evidence="11" id="KW-1185">Reference proteome</keyword>
<evidence type="ECO:0000313" key="11">
    <source>
        <dbReference type="Proteomes" id="UP001234581"/>
    </source>
</evidence>
<feature type="compositionally biased region" description="Basic and acidic residues" evidence="7">
    <location>
        <begin position="411"/>
        <end position="421"/>
    </location>
</feature>
<dbReference type="GO" id="GO:0016567">
    <property type="term" value="P:protein ubiquitination"/>
    <property type="evidence" value="ECO:0007669"/>
    <property type="project" value="TreeGrafter"/>
</dbReference>
<sequence>MTESECLPVITPAPSLQQQHQQHDMANYRTTSVSSDSTPLQVQDTLPTASKVDSTQTTSAITPPKTLHVRIVPNIENPSRALIFEILDRELAAGSVIKLGRFTDRPSGCVECMSFKSKVVSRSHCEIWVHSDGKLYIRDTNSSSGTFLNHIRLSAPGQESPATEIQHGDIVQLGVDYQGGEEEIYRSVKMRFELNMSRKPRPLSFSMSQFNNLMTLSRVASSHSEDQQVIRSSMVIPIEEDEPTTDEPSCSAPAVATTTTTSNAMETNDEEEMPEVDECSICLYALAPLQALFVAPCSHSFHFMCIRSLLNSYPGFQCPICRSYSDLEASVALEPEEVMAKFGLRCKSFVPPPETAFASGHQQPSNDNHPTTTTTTTTTPPCISKATTSSPSCSMQVPADPSPTQQPSLTHLREASPRDRRTVFVESDCSIIRDASPRDRRTVFVDSDVNILPNAQQPLPQQPQQQPEQSQQQQQQQEVQSPQPQQPPSQPQQTPQPRPRSTTQRRSEKRLSAANIMEKLKLTLFEKRKFTVAMRSDQQQQQQQQQQQRGYKRSNRTRPLSYPNFLMRHSHRDDDTSQPEQQRNNDLPSTSSLSRHQSSLPRSSNSQLSQIQEESEDLSRREPMVVDICT</sequence>
<evidence type="ECO:0000256" key="3">
    <source>
        <dbReference type="ARBA" id="ARBA00022771"/>
    </source>
</evidence>
<evidence type="ECO:0000256" key="2">
    <source>
        <dbReference type="ARBA" id="ARBA00022723"/>
    </source>
</evidence>
<feature type="region of interest" description="Disordered" evidence="7">
    <location>
        <begin position="241"/>
        <end position="260"/>
    </location>
</feature>
<dbReference type="Proteomes" id="UP001234581">
    <property type="component" value="Unassembled WGS sequence"/>
</dbReference>
<accession>A0AAD7XW80</accession>
<feature type="domain" description="RING-type" evidence="9">
    <location>
        <begin position="279"/>
        <end position="322"/>
    </location>
</feature>
<dbReference type="GeneID" id="83215036"/>
<dbReference type="RefSeq" id="XP_058341693.1">
    <property type="nucleotide sequence ID" value="XM_058487642.1"/>
</dbReference>
<feature type="compositionally biased region" description="Pro residues" evidence="7">
    <location>
        <begin position="484"/>
        <end position="498"/>
    </location>
</feature>
<feature type="compositionally biased region" description="Low complexity" evidence="7">
    <location>
        <begin position="587"/>
        <end position="609"/>
    </location>
</feature>
<dbReference type="EMBL" id="JARTCD010000037">
    <property type="protein sequence ID" value="KAJ8656780.1"/>
    <property type="molecule type" value="Genomic_DNA"/>
</dbReference>
<evidence type="ECO:0000256" key="1">
    <source>
        <dbReference type="ARBA" id="ARBA00022679"/>
    </source>
</evidence>
<proteinExistence type="predicted"/>
<dbReference type="SUPFAM" id="SSF57850">
    <property type="entry name" value="RING/U-box"/>
    <property type="match status" value="1"/>
</dbReference>
<gene>
    <name evidence="10" type="ORF">O0I10_007628</name>
</gene>
<feature type="compositionally biased region" description="Low complexity" evidence="7">
    <location>
        <begin position="456"/>
        <end position="483"/>
    </location>
</feature>
<evidence type="ECO:0000256" key="5">
    <source>
        <dbReference type="ARBA" id="ARBA00022833"/>
    </source>
</evidence>
<feature type="region of interest" description="Disordered" evidence="7">
    <location>
        <begin position="355"/>
        <end position="421"/>
    </location>
</feature>
<feature type="region of interest" description="Disordered" evidence="7">
    <location>
        <begin position="533"/>
        <end position="630"/>
    </location>
</feature>
<evidence type="ECO:0000259" key="8">
    <source>
        <dbReference type="PROSITE" id="PS50006"/>
    </source>
</evidence>
<evidence type="ECO:0000256" key="6">
    <source>
        <dbReference type="PROSITE-ProRule" id="PRU00175"/>
    </source>
</evidence>
<dbReference type="InterPro" id="IPR001841">
    <property type="entry name" value="Znf_RING"/>
</dbReference>
<keyword evidence="2" id="KW-0479">Metal-binding</keyword>
<dbReference type="PROSITE" id="PS50006">
    <property type="entry name" value="FHA_DOMAIN"/>
    <property type="match status" value="1"/>
</dbReference>
<organism evidence="10 11">
    <name type="scientific">Lichtheimia ornata</name>
    <dbReference type="NCBI Taxonomy" id="688661"/>
    <lineage>
        <taxon>Eukaryota</taxon>
        <taxon>Fungi</taxon>
        <taxon>Fungi incertae sedis</taxon>
        <taxon>Mucoromycota</taxon>
        <taxon>Mucoromycotina</taxon>
        <taxon>Mucoromycetes</taxon>
        <taxon>Mucorales</taxon>
        <taxon>Lichtheimiaceae</taxon>
        <taxon>Lichtheimia</taxon>
    </lineage>
</organism>
<dbReference type="SMART" id="SM00184">
    <property type="entry name" value="RING"/>
    <property type="match status" value="1"/>
</dbReference>
<feature type="compositionally biased region" description="Polar residues" evidence="7">
    <location>
        <begin position="360"/>
        <end position="369"/>
    </location>
</feature>
<dbReference type="GO" id="GO:0032153">
    <property type="term" value="C:cell division site"/>
    <property type="evidence" value="ECO:0007669"/>
    <property type="project" value="TreeGrafter"/>
</dbReference>
<feature type="region of interest" description="Disordered" evidence="7">
    <location>
        <begin position="453"/>
        <end position="515"/>
    </location>
</feature>
<dbReference type="Pfam" id="PF00498">
    <property type="entry name" value="FHA"/>
    <property type="match status" value="1"/>
</dbReference>
<evidence type="ECO:0008006" key="12">
    <source>
        <dbReference type="Google" id="ProtNLM"/>
    </source>
</evidence>
<dbReference type="InterPro" id="IPR008984">
    <property type="entry name" value="SMAD_FHA_dom_sf"/>
</dbReference>
<feature type="compositionally biased region" description="Polar residues" evidence="7">
    <location>
        <begin position="28"/>
        <end position="60"/>
    </location>
</feature>
<dbReference type="Gene3D" id="2.60.200.20">
    <property type="match status" value="1"/>
</dbReference>
<feature type="region of interest" description="Disordered" evidence="7">
    <location>
        <begin position="1"/>
        <end position="60"/>
    </location>
</feature>
<dbReference type="Gene3D" id="3.30.40.10">
    <property type="entry name" value="Zinc/RING finger domain, C3HC4 (zinc finger)"/>
    <property type="match status" value="1"/>
</dbReference>
<feature type="compositionally biased region" description="Low complexity" evidence="7">
    <location>
        <begin position="370"/>
        <end position="381"/>
    </location>
</feature>
<dbReference type="InterPro" id="IPR000253">
    <property type="entry name" value="FHA_dom"/>
</dbReference>
<dbReference type="GO" id="GO:0000151">
    <property type="term" value="C:ubiquitin ligase complex"/>
    <property type="evidence" value="ECO:0007669"/>
    <property type="project" value="TreeGrafter"/>
</dbReference>
<dbReference type="GO" id="GO:0006511">
    <property type="term" value="P:ubiquitin-dependent protein catabolic process"/>
    <property type="evidence" value="ECO:0007669"/>
    <property type="project" value="TreeGrafter"/>
</dbReference>
<comment type="caution">
    <text evidence="10">The sequence shown here is derived from an EMBL/GenBank/DDBJ whole genome shotgun (WGS) entry which is preliminary data.</text>
</comment>
<keyword evidence="1" id="KW-0808">Transferase</keyword>
<dbReference type="PANTHER" id="PTHR15067:SF7">
    <property type="entry name" value="E3 UBIQUITIN-PROTEIN LIGASE DMA1-RELATED"/>
    <property type="match status" value="1"/>
</dbReference>
<dbReference type="AlphaFoldDB" id="A0AAD7XW80"/>
<dbReference type="SUPFAM" id="SSF49879">
    <property type="entry name" value="SMAD/FHA domain"/>
    <property type="match status" value="1"/>
</dbReference>
<reference evidence="10 11" key="1">
    <citation type="submission" date="2023-03" db="EMBL/GenBank/DDBJ databases">
        <title>Genome sequence of Lichtheimia ornata CBS 291.66.</title>
        <authorList>
            <person name="Mohabir J.T."/>
            <person name="Shea T.P."/>
            <person name="Kurbessoian T."/>
            <person name="Berby B."/>
            <person name="Fontaine J."/>
            <person name="Livny J."/>
            <person name="Gnirke A."/>
            <person name="Stajich J.E."/>
            <person name="Cuomo C.A."/>
        </authorList>
    </citation>
    <scope>NUCLEOTIDE SEQUENCE [LARGE SCALE GENOMIC DNA]</scope>
    <source>
        <strain evidence="10">CBS 291.66</strain>
    </source>
</reference>
<keyword evidence="3 6" id="KW-0863">Zinc-finger</keyword>
<protein>
    <recommendedName>
        <fullName evidence="12">Smad fha domain-containing protein</fullName>
    </recommendedName>
</protein>
<dbReference type="GO" id="GO:0061630">
    <property type="term" value="F:ubiquitin protein ligase activity"/>
    <property type="evidence" value="ECO:0007669"/>
    <property type="project" value="TreeGrafter"/>
</dbReference>
<name>A0AAD7XW80_9FUNG</name>
<dbReference type="Pfam" id="PF17123">
    <property type="entry name" value="zf-RING_11"/>
    <property type="match status" value="1"/>
</dbReference>
<dbReference type="SMART" id="SM00240">
    <property type="entry name" value="FHA"/>
    <property type="match status" value="1"/>
</dbReference>
<dbReference type="InterPro" id="IPR013083">
    <property type="entry name" value="Znf_RING/FYVE/PHD"/>
</dbReference>
<dbReference type="GO" id="GO:0008270">
    <property type="term" value="F:zinc ion binding"/>
    <property type="evidence" value="ECO:0007669"/>
    <property type="project" value="UniProtKB-KW"/>
</dbReference>
<feature type="compositionally biased region" description="Polar residues" evidence="7">
    <location>
        <begin position="385"/>
        <end position="395"/>
    </location>
</feature>
<evidence type="ECO:0000313" key="10">
    <source>
        <dbReference type="EMBL" id="KAJ8656780.1"/>
    </source>
</evidence>
<keyword evidence="4" id="KW-0833">Ubl conjugation pathway</keyword>
<dbReference type="GO" id="GO:0005829">
    <property type="term" value="C:cytosol"/>
    <property type="evidence" value="ECO:0007669"/>
    <property type="project" value="TreeGrafter"/>
</dbReference>
<keyword evidence="5" id="KW-0862">Zinc</keyword>
<evidence type="ECO:0000256" key="7">
    <source>
        <dbReference type="SAM" id="MobiDB-lite"/>
    </source>
</evidence>
<dbReference type="PROSITE" id="PS50089">
    <property type="entry name" value="ZF_RING_2"/>
    <property type="match status" value="1"/>
</dbReference>
<feature type="domain" description="FHA" evidence="8">
    <location>
        <begin position="97"/>
        <end position="153"/>
    </location>
</feature>
<feature type="compositionally biased region" description="Low complexity" evidence="7">
    <location>
        <begin position="538"/>
        <end position="548"/>
    </location>
</feature>
<evidence type="ECO:0000256" key="4">
    <source>
        <dbReference type="ARBA" id="ARBA00022786"/>
    </source>
</evidence>
<evidence type="ECO:0000259" key="9">
    <source>
        <dbReference type="PROSITE" id="PS50089"/>
    </source>
</evidence>